<dbReference type="eggNOG" id="ENOG50309I5">
    <property type="taxonomic scope" value="Bacteria"/>
</dbReference>
<feature type="transmembrane region" description="Helical" evidence="1">
    <location>
        <begin position="103"/>
        <end position="134"/>
    </location>
</feature>
<accession>C0BQS7</accession>
<organism evidence="2 3">
    <name type="scientific">Bifidobacterium pseudocatenulatum DSM 20438 = JCM 1200 = LMG 10505</name>
    <dbReference type="NCBI Taxonomy" id="547043"/>
    <lineage>
        <taxon>Bacteria</taxon>
        <taxon>Bacillati</taxon>
        <taxon>Actinomycetota</taxon>
        <taxon>Actinomycetes</taxon>
        <taxon>Bifidobacteriales</taxon>
        <taxon>Bifidobacteriaceae</taxon>
        <taxon>Bifidobacterium</taxon>
    </lineage>
</organism>
<name>C0BQS7_BIFPS</name>
<gene>
    <name evidence="2" type="ORF">BIFPSEUDO_02730</name>
</gene>
<evidence type="ECO:0000313" key="2">
    <source>
        <dbReference type="EMBL" id="EEG71840.1"/>
    </source>
</evidence>
<keyword evidence="1" id="KW-1133">Transmembrane helix</keyword>
<protein>
    <submittedName>
        <fullName evidence="2">Uncharacterized protein</fullName>
    </submittedName>
</protein>
<sequence>MFDEHIVFDHGNLRVAFAFAHHHQAVDMLAASQEVLLHELALTAALTAIVTATLLLGLKSGGTFDVGDLVDVLLLAGTTHERLFRLIRLRTATTATTATGHRAFILVIVLTATTGLAFIAIPLLFVGFLTIAAAATATTGARRLLVVIIVMTIAGFVINRRIRNIVEDQILFDLFDFSCGTTLLRVQTTGTTRLARSAFLIIVRIIIAIIPIIAFIAIVFGTLFVGNVAIAAATAT</sequence>
<proteinExistence type="predicted"/>
<dbReference type="Proteomes" id="UP000003875">
    <property type="component" value="Unassembled WGS sequence"/>
</dbReference>
<evidence type="ECO:0000256" key="1">
    <source>
        <dbReference type="SAM" id="Phobius"/>
    </source>
</evidence>
<feature type="transmembrane region" description="Helical" evidence="1">
    <location>
        <begin position="36"/>
        <end position="58"/>
    </location>
</feature>
<feature type="transmembrane region" description="Helical" evidence="1">
    <location>
        <begin position="140"/>
        <end position="158"/>
    </location>
</feature>
<reference evidence="2 3" key="2">
    <citation type="submission" date="2009-02" db="EMBL/GenBank/DDBJ databases">
        <authorList>
            <person name="Fulton L."/>
            <person name="Clifton S."/>
            <person name="Fulton B."/>
            <person name="Xu J."/>
            <person name="Minx P."/>
            <person name="Pepin K.H."/>
            <person name="Johnson M."/>
            <person name="Bhonagiri V."/>
            <person name="Nash W.E."/>
            <person name="Mardis E.R."/>
            <person name="Wilson R.K."/>
        </authorList>
    </citation>
    <scope>NUCLEOTIDE SEQUENCE [LARGE SCALE GENOMIC DNA]</scope>
    <source>
        <strain evidence="2 3">DSM 20438</strain>
    </source>
</reference>
<dbReference type="AlphaFoldDB" id="C0BQS7"/>
<reference evidence="2 3" key="1">
    <citation type="submission" date="2009-02" db="EMBL/GenBank/DDBJ databases">
        <title>Draft genome sequence of Bifidobacterium pseudocatenulatum (DSM 20438).</title>
        <authorList>
            <person name="Sudarsanam P."/>
            <person name="Ley R."/>
            <person name="Guruge J."/>
            <person name="Turnbaugh P.J."/>
            <person name="Mahowald M."/>
            <person name="Liep D."/>
            <person name="Gordon J."/>
        </authorList>
    </citation>
    <scope>NUCLEOTIDE SEQUENCE [LARGE SCALE GENOMIC DNA]</scope>
    <source>
        <strain evidence="2 3">DSM 20438</strain>
    </source>
</reference>
<evidence type="ECO:0000313" key="3">
    <source>
        <dbReference type="Proteomes" id="UP000003875"/>
    </source>
</evidence>
<keyword evidence="1" id="KW-0472">Membrane</keyword>
<feature type="transmembrane region" description="Helical" evidence="1">
    <location>
        <begin position="201"/>
        <end position="233"/>
    </location>
</feature>
<dbReference type="EMBL" id="ABXX02000001">
    <property type="protein sequence ID" value="EEG71840.1"/>
    <property type="molecule type" value="Genomic_DNA"/>
</dbReference>
<keyword evidence="1" id="KW-0812">Transmembrane</keyword>
<comment type="caution">
    <text evidence="2">The sequence shown here is derived from an EMBL/GenBank/DDBJ whole genome shotgun (WGS) entry which is preliminary data.</text>
</comment>